<organism evidence="1 2">
    <name type="scientific">Rubrivirga litoralis</name>
    <dbReference type="NCBI Taxonomy" id="3075598"/>
    <lineage>
        <taxon>Bacteria</taxon>
        <taxon>Pseudomonadati</taxon>
        <taxon>Rhodothermota</taxon>
        <taxon>Rhodothermia</taxon>
        <taxon>Rhodothermales</taxon>
        <taxon>Rubricoccaceae</taxon>
        <taxon>Rubrivirga</taxon>
    </lineage>
</organism>
<reference evidence="1 2" key="1">
    <citation type="submission" date="2023-09" db="EMBL/GenBank/DDBJ databases">
        <authorList>
            <person name="Rey-Velasco X."/>
        </authorList>
    </citation>
    <scope>NUCLEOTIDE SEQUENCE [LARGE SCALE GENOMIC DNA]</scope>
    <source>
        <strain evidence="1 2">F394</strain>
    </source>
</reference>
<sequence>MIDLSHNRPSMHTPPTRGLLPHLDFFQLTADAFEELCLDLVLDEGEVERAVRYGVKGDYQDGIDILAVLEWGKQRAYQCKREKRFGPAKIREAVSLFLDHGLADSVEAFVLCTAERLNSRQRLNALTEAGERLGEVRFEVWDQAELSRRLRNRRDLVARAFGESWAEAFNGTVTGWDRAHGIETRYLVCMSSDVTFDIAAGRLDGTPFEDGTLFLSPAGRYQSALARALGSEGRRESEYGRGFRSANAYQRAHPDAKVEPWGGEHPTFTRTPSATEVQKHFKDPITRSFLDAGVRLDRLAQVTTQFEYCGSGRFEESHAVAPLWSLHLQITNRSAEAVHLDRLRGSGRSGRNQPYEALEPGVGQSLEAVGPGSALAPGQTLLVPLATLVIPYTASGVDHGHDWDEIGDRLWFDSFADLSEQLAEAWVIGPTFWPEEMSIQSLDGDSTAEIAVRAFEPRRIGILDVEWGFGSCPHLFVELNDGVQYVRPLFTAVPGAECTEHALAPPGAVAFLLAELEHETTYLTSVFIDGQPMPAPPLLRRGDRLRMPVSPGSDAVFVGHYEAARTAYRPELARRLISAFVGHAHQSASAELDRTDRPFGPVVS</sequence>
<accession>A0ABU3BQG1</accession>
<evidence type="ECO:0000313" key="1">
    <source>
        <dbReference type="EMBL" id="MDT0631431.1"/>
    </source>
</evidence>
<dbReference type="EMBL" id="JAVRHT010000012">
    <property type="protein sequence ID" value="MDT0631431.1"/>
    <property type="molecule type" value="Genomic_DNA"/>
</dbReference>
<dbReference type="Proteomes" id="UP001267426">
    <property type="component" value="Unassembled WGS sequence"/>
</dbReference>
<comment type="caution">
    <text evidence="1">The sequence shown here is derived from an EMBL/GenBank/DDBJ whole genome shotgun (WGS) entry which is preliminary data.</text>
</comment>
<proteinExistence type="predicted"/>
<name>A0ABU3BQG1_9BACT</name>
<evidence type="ECO:0008006" key="3">
    <source>
        <dbReference type="Google" id="ProtNLM"/>
    </source>
</evidence>
<evidence type="ECO:0000313" key="2">
    <source>
        <dbReference type="Proteomes" id="UP001267426"/>
    </source>
</evidence>
<keyword evidence="2" id="KW-1185">Reference proteome</keyword>
<gene>
    <name evidence="1" type="ORF">RM540_06670</name>
</gene>
<protein>
    <recommendedName>
        <fullName evidence="3">Restriction endonuclease</fullName>
    </recommendedName>
</protein>
<dbReference type="RefSeq" id="WP_311662774.1">
    <property type="nucleotide sequence ID" value="NZ_JAVRHT010000012.1"/>
</dbReference>